<keyword evidence="5" id="KW-0456">Lyase</keyword>
<organism evidence="5 6">
    <name type="scientific">Ralstonia soli</name>
    <dbReference type="NCBI Taxonomy" id="2953896"/>
    <lineage>
        <taxon>Bacteria</taxon>
        <taxon>Pseudomonadati</taxon>
        <taxon>Pseudomonadota</taxon>
        <taxon>Betaproteobacteria</taxon>
        <taxon>Burkholderiales</taxon>
        <taxon>Burkholderiaceae</taxon>
        <taxon>Ralstonia</taxon>
    </lineage>
</organism>
<name>A0ABT1AHE4_9RALS</name>
<dbReference type="GO" id="GO:0016829">
    <property type="term" value="F:lyase activity"/>
    <property type="evidence" value="ECO:0007669"/>
    <property type="project" value="UniProtKB-KW"/>
</dbReference>
<keyword evidence="2" id="KW-0479">Metal-binding</keyword>
<dbReference type="InterPro" id="IPR005000">
    <property type="entry name" value="Aldolase/citrate-lyase_domain"/>
</dbReference>
<evidence type="ECO:0000313" key="5">
    <source>
        <dbReference type="EMBL" id="MCO5397837.1"/>
    </source>
</evidence>
<gene>
    <name evidence="5" type="ORF">NG900_06425</name>
</gene>
<dbReference type="PIRSF" id="PIRSF015582">
    <property type="entry name" value="Cit_lyase_B"/>
    <property type="match status" value="1"/>
</dbReference>
<keyword evidence="6" id="KW-1185">Reference proteome</keyword>
<reference evidence="5" key="2">
    <citation type="journal article" date="2023" name="Front. Microbiol.">
        <title>Ralstonia chuxiongensis sp. nov., Ralstonia mojiangensis sp. nov., and Ralstonia soli sp. nov., isolated from tobacco fields, are three novel species in the family Burkholderiaceae.</title>
        <authorList>
            <person name="Lu C.H."/>
            <person name="Zhang Y.Y."/>
            <person name="Jiang N."/>
            <person name="Chen W."/>
            <person name="Shao X."/>
            <person name="Zhao Z.M."/>
            <person name="Lu W.L."/>
            <person name="Hu X."/>
            <person name="Xi Y.X."/>
            <person name="Zou S.Y."/>
            <person name="Wei Q.J."/>
            <person name="Lin Z.L."/>
            <person name="Gong L."/>
            <person name="Gai X.T."/>
            <person name="Zhang L.Q."/>
            <person name="Li J.Y."/>
            <person name="Jin Y."/>
            <person name="Xia Z.Y."/>
        </authorList>
    </citation>
    <scope>NUCLEOTIDE SEQUENCE</scope>
    <source>
        <strain evidence="5">21MJYT02-11</strain>
    </source>
</reference>
<feature type="domain" description="HpcH/HpaI aldolase/citrate lyase" evidence="4">
    <location>
        <begin position="8"/>
        <end position="211"/>
    </location>
</feature>
<keyword evidence="3" id="KW-0460">Magnesium</keyword>
<dbReference type="Pfam" id="PF03328">
    <property type="entry name" value="HpcH_HpaI"/>
    <property type="match status" value="1"/>
</dbReference>
<comment type="cofactor">
    <cofactor evidence="1">
        <name>Mg(2+)</name>
        <dbReference type="ChEBI" id="CHEBI:18420"/>
    </cofactor>
</comment>
<evidence type="ECO:0000256" key="3">
    <source>
        <dbReference type="ARBA" id="ARBA00022842"/>
    </source>
</evidence>
<evidence type="ECO:0000256" key="1">
    <source>
        <dbReference type="ARBA" id="ARBA00001946"/>
    </source>
</evidence>
<dbReference type="Gene3D" id="3.20.20.60">
    <property type="entry name" value="Phosphoenolpyruvate-binding domains"/>
    <property type="match status" value="1"/>
</dbReference>
<dbReference type="InterPro" id="IPR011206">
    <property type="entry name" value="Citrate_lyase_beta/mcl1/mcl2"/>
</dbReference>
<evidence type="ECO:0000256" key="2">
    <source>
        <dbReference type="ARBA" id="ARBA00022723"/>
    </source>
</evidence>
<dbReference type="InterPro" id="IPR040442">
    <property type="entry name" value="Pyrv_kinase-like_dom_sf"/>
</dbReference>
<dbReference type="PANTHER" id="PTHR32308:SF10">
    <property type="entry name" value="CITRATE LYASE SUBUNIT BETA"/>
    <property type="match status" value="1"/>
</dbReference>
<dbReference type="SUPFAM" id="SSF51621">
    <property type="entry name" value="Phosphoenolpyruvate/pyruvate domain"/>
    <property type="match status" value="1"/>
</dbReference>
<dbReference type="Proteomes" id="UP001162811">
    <property type="component" value="Unassembled WGS sequence"/>
</dbReference>
<protein>
    <submittedName>
        <fullName evidence="5">CoA ester lyase</fullName>
    </submittedName>
</protein>
<evidence type="ECO:0000259" key="4">
    <source>
        <dbReference type="Pfam" id="PF03328"/>
    </source>
</evidence>
<dbReference type="PANTHER" id="PTHR32308">
    <property type="entry name" value="LYASE BETA SUBUNIT, PUTATIVE (AFU_ORTHOLOGUE AFUA_4G13030)-RELATED"/>
    <property type="match status" value="1"/>
</dbReference>
<accession>A0ABT1AHE4</accession>
<dbReference type="RefSeq" id="WP_252678115.1">
    <property type="nucleotide sequence ID" value="NZ_JAMXHT010000002.1"/>
</dbReference>
<evidence type="ECO:0000313" key="6">
    <source>
        <dbReference type="Proteomes" id="UP001162811"/>
    </source>
</evidence>
<dbReference type="EMBL" id="JAMXHT010000002">
    <property type="protein sequence ID" value="MCO5397837.1"/>
    <property type="molecule type" value="Genomic_DNA"/>
</dbReference>
<dbReference type="InterPro" id="IPR015813">
    <property type="entry name" value="Pyrv/PenolPyrv_kinase-like_dom"/>
</dbReference>
<proteinExistence type="predicted"/>
<comment type="caution">
    <text evidence="5">The sequence shown here is derived from an EMBL/GenBank/DDBJ whole genome shotgun (WGS) entry which is preliminary data.</text>
</comment>
<reference evidence="5" key="1">
    <citation type="submission" date="2022-06" db="EMBL/GenBank/DDBJ databases">
        <authorList>
            <person name="Lu C.-H."/>
        </authorList>
    </citation>
    <scope>NUCLEOTIDE SEQUENCE</scope>
    <source>
        <strain evidence="5">21MJYT02-11</strain>
    </source>
</reference>
<sequence>MSTSRSSRSYLFVPANRPERFAKAQAAGADAVILDLEDAVSIDDKDHARQQLADYLEGGGTGIVRVNSIETRWHDDDMRLCALPGVQAVMLPKANSAGDIVAARSHMPASVPLLPLIETARGMANANGIAAAPGVSRLVFGTVDFRTELGIDGDEAELLTFRSTLVLASALAEIESPVDGVTVEIGNVDLLRAACVRSRRLGFGGKLCIHPSQVGAVNAAFSPSAAELDWARRVVDLARSSPGAFQLDGKMVDAPVIARAEQLLRLAPVPAA</sequence>